<dbReference type="AlphaFoldDB" id="A0A1F6WN13"/>
<feature type="transmembrane region" description="Helical" evidence="2">
    <location>
        <begin position="197"/>
        <end position="220"/>
    </location>
</feature>
<dbReference type="STRING" id="1801764.A2903_02715"/>
<keyword evidence="2" id="KW-0812">Transmembrane</keyword>
<feature type="region of interest" description="Disordered" evidence="1">
    <location>
        <begin position="147"/>
        <end position="166"/>
    </location>
</feature>
<evidence type="ECO:0000256" key="1">
    <source>
        <dbReference type="SAM" id="MobiDB-lite"/>
    </source>
</evidence>
<evidence type="ECO:0000313" key="5">
    <source>
        <dbReference type="Proteomes" id="UP000178184"/>
    </source>
</evidence>
<organism evidence="4 5">
    <name type="scientific">Candidatus Nomurabacteria bacterium RIFCSPLOWO2_01_FULL_33_17</name>
    <dbReference type="NCBI Taxonomy" id="1801764"/>
    <lineage>
        <taxon>Bacteria</taxon>
        <taxon>Candidatus Nomuraibacteriota</taxon>
    </lineage>
</organism>
<feature type="signal peptide" evidence="3">
    <location>
        <begin position="1"/>
        <end position="19"/>
    </location>
</feature>
<comment type="caution">
    <text evidence="4">The sequence shown here is derived from an EMBL/GenBank/DDBJ whole genome shotgun (WGS) entry which is preliminary data.</text>
</comment>
<proteinExistence type="predicted"/>
<name>A0A1F6WN13_9BACT</name>
<evidence type="ECO:0000256" key="2">
    <source>
        <dbReference type="SAM" id="Phobius"/>
    </source>
</evidence>
<protein>
    <submittedName>
        <fullName evidence="4">Uncharacterized protein</fullName>
    </submittedName>
</protein>
<accession>A0A1F6WN13</accession>
<evidence type="ECO:0000256" key="3">
    <source>
        <dbReference type="SAM" id="SignalP"/>
    </source>
</evidence>
<reference evidence="4 5" key="1">
    <citation type="journal article" date="2016" name="Nat. Commun.">
        <title>Thousands of microbial genomes shed light on interconnected biogeochemical processes in an aquifer system.</title>
        <authorList>
            <person name="Anantharaman K."/>
            <person name="Brown C.T."/>
            <person name="Hug L.A."/>
            <person name="Sharon I."/>
            <person name="Castelle C.J."/>
            <person name="Probst A.J."/>
            <person name="Thomas B.C."/>
            <person name="Singh A."/>
            <person name="Wilkins M.J."/>
            <person name="Karaoz U."/>
            <person name="Brodie E.L."/>
            <person name="Williams K.H."/>
            <person name="Hubbard S.S."/>
            <person name="Banfield J.F."/>
        </authorList>
    </citation>
    <scope>NUCLEOTIDE SEQUENCE [LARGE SCALE GENOMIC DNA]</scope>
</reference>
<keyword evidence="2" id="KW-1133">Transmembrane helix</keyword>
<gene>
    <name evidence="4" type="ORF">A2903_02715</name>
</gene>
<sequence>MIGVLAALAITFSALYASAQSAHKVSNVPYSLLATGNYDNTVVNDAGNTGEQIVNLIVEWCKINGHAMSDTGNKTFILTEPHENTAANKRMLYPFYDRTPSGPAMGWEYPLFKEECCNLVADSRNETKLVELLKKFNSGNFISTTWGNTGGTPKGDGSSSLNNNQNLNNKIHMDTIQVLISGSAAVNAGATNGSAGLPWWAILLIILGSLALIALLIYFLRPRPARDFIAQLEDSWDVEDNVLRHNRRRIRRADDFQSERNDFLYEENQRLNRLYTTPPNHGGGH</sequence>
<dbReference type="EMBL" id="MFUO01000031">
    <property type="protein sequence ID" value="OGI83263.1"/>
    <property type="molecule type" value="Genomic_DNA"/>
</dbReference>
<evidence type="ECO:0000313" key="4">
    <source>
        <dbReference type="EMBL" id="OGI83263.1"/>
    </source>
</evidence>
<keyword evidence="2" id="KW-0472">Membrane</keyword>
<keyword evidence="3" id="KW-0732">Signal</keyword>
<feature type="chain" id="PRO_5009527351" evidence="3">
    <location>
        <begin position="20"/>
        <end position="285"/>
    </location>
</feature>
<dbReference type="Proteomes" id="UP000178184">
    <property type="component" value="Unassembled WGS sequence"/>
</dbReference>